<dbReference type="InterPro" id="IPR012577">
    <property type="entry name" value="NIPSNAP"/>
</dbReference>
<evidence type="ECO:0000313" key="3">
    <source>
        <dbReference type="Proteomes" id="UP001143391"/>
    </source>
</evidence>
<feature type="domain" description="NIPSNAP" evidence="1">
    <location>
        <begin position="6"/>
        <end position="98"/>
    </location>
</feature>
<dbReference type="RefSeq" id="WP_275706334.1">
    <property type="nucleotide sequence ID" value="NZ_JANCMW010000006.1"/>
</dbReference>
<protein>
    <submittedName>
        <fullName evidence="2">NIPSNAP family protein</fullName>
    </submittedName>
</protein>
<sequence>MSIVCVIRYQMDPFQKEHFKAYAENWGEIIPRCGGDLIGYFLPSEGTNDIAWGLVGFDSLASYEAYRHRLKADEAGKRNFALAESQRFILREERSFVETVEGTLNAPSTLCRSNAAEEV</sequence>
<name>A0ABT5YAN2_9GAMM</name>
<accession>A0ABT5YAN2</accession>
<organism evidence="2 3">
    <name type="scientific">Marinobacter iranensis</name>
    <dbReference type="NCBI Taxonomy" id="2962607"/>
    <lineage>
        <taxon>Bacteria</taxon>
        <taxon>Pseudomonadati</taxon>
        <taxon>Pseudomonadota</taxon>
        <taxon>Gammaproteobacteria</taxon>
        <taxon>Pseudomonadales</taxon>
        <taxon>Marinobacteraceae</taxon>
        <taxon>Marinobacter</taxon>
    </lineage>
</organism>
<dbReference type="Pfam" id="PF07978">
    <property type="entry name" value="NIPSNAP"/>
    <property type="match status" value="1"/>
</dbReference>
<dbReference type="Gene3D" id="3.30.70.100">
    <property type="match status" value="1"/>
</dbReference>
<comment type="caution">
    <text evidence="2">The sequence shown here is derived from an EMBL/GenBank/DDBJ whole genome shotgun (WGS) entry which is preliminary data.</text>
</comment>
<keyword evidence="3" id="KW-1185">Reference proteome</keyword>
<dbReference type="Proteomes" id="UP001143391">
    <property type="component" value="Unassembled WGS sequence"/>
</dbReference>
<gene>
    <name evidence="2" type="ORF">NLU14_10900</name>
</gene>
<dbReference type="EMBL" id="JANCMW010000006">
    <property type="protein sequence ID" value="MDF0750737.1"/>
    <property type="molecule type" value="Genomic_DNA"/>
</dbReference>
<evidence type="ECO:0000259" key="1">
    <source>
        <dbReference type="Pfam" id="PF07978"/>
    </source>
</evidence>
<dbReference type="InterPro" id="IPR011008">
    <property type="entry name" value="Dimeric_a/b-barrel"/>
</dbReference>
<evidence type="ECO:0000313" key="2">
    <source>
        <dbReference type="EMBL" id="MDF0750737.1"/>
    </source>
</evidence>
<dbReference type="SUPFAM" id="SSF54909">
    <property type="entry name" value="Dimeric alpha+beta barrel"/>
    <property type="match status" value="1"/>
</dbReference>
<proteinExistence type="predicted"/>
<reference evidence="2" key="1">
    <citation type="submission" date="2022-07" db="EMBL/GenBank/DDBJ databases">
        <title>Marinobacter iranensis a new bacterium isolate from a hipersaline lake in Iran.</title>
        <authorList>
            <person name="Mohammad A.M.A."/>
            <person name="Cristina S.-P."/>
            <person name="Antonio V."/>
        </authorList>
    </citation>
    <scope>NUCLEOTIDE SEQUENCE</scope>
    <source>
        <strain evidence="2">71-i</strain>
    </source>
</reference>